<dbReference type="SUPFAM" id="SSF56954">
    <property type="entry name" value="Outer membrane efflux proteins (OEP)"/>
    <property type="match status" value="1"/>
</dbReference>
<sequence>MKHTIQIFFFMLSFGIVSLGSANAQRTYTLDECLEQALSNNVRMKNAENNKKISAHDRKSAFTKYFPSVSATGAGFIANNGLFELQMSPEMQMSLMKNGVIGGVSASMPIFTGGQIVNGNKLAEVGEEVSRLQYNLSENEVRLTTENYFWQIITLKEKLQTLAAVETQLDRLTKDVEAAVEAGITTRNDLLQIRLRQNETQSSRIQVENALSLSRNLLAQYMGLGSDSVDVAFSMDNQLPENPSNLFEVPENALVRTSEYHLLRQNLKASRLQKDITIGKNLPTVALGGGYYYENLMDRDHTFWMGFATVSIPISGWWGGSHDIKKQKLQVRNAENQLQDQSQMLMIRMQQTWNDLNDAYKQVGIALSSIEQATENLRIQTDYYGAGTCTMSEWLDAQTLFQQSRDKYVEAYAQYEVKKREYMQATGR</sequence>
<reference evidence="10 11" key="1">
    <citation type="submission" date="2022-03" db="EMBL/GenBank/DDBJ databases">
        <title>Parabacteroides sp. nov. isolated from swine feces.</title>
        <authorList>
            <person name="Bak J.E."/>
        </authorList>
    </citation>
    <scope>NUCLEOTIDE SEQUENCE [LARGE SCALE GENOMIC DNA]</scope>
    <source>
        <strain evidence="10 11">AGMB00274</strain>
    </source>
</reference>
<dbReference type="Proteomes" id="UP001165444">
    <property type="component" value="Unassembled WGS sequence"/>
</dbReference>
<keyword evidence="11" id="KW-1185">Reference proteome</keyword>
<keyword evidence="4" id="KW-1134">Transmembrane beta strand</keyword>
<dbReference type="RefSeq" id="WP_243323329.1">
    <property type="nucleotide sequence ID" value="NZ_JAKZMM010000005.1"/>
</dbReference>
<feature type="coiled-coil region" evidence="8">
    <location>
        <begin position="155"/>
        <end position="182"/>
    </location>
</feature>
<dbReference type="PANTHER" id="PTHR30026:SF20">
    <property type="entry name" value="OUTER MEMBRANE PROTEIN TOLC"/>
    <property type="match status" value="1"/>
</dbReference>
<dbReference type="PANTHER" id="PTHR30026">
    <property type="entry name" value="OUTER MEMBRANE PROTEIN TOLC"/>
    <property type="match status" value="1"/>
</dbReference>
<feature type="signal peptide" evidence="9">
    <location>
        <begin position="1"/>
        <end position="24"/>
    </location>
</feature>
<dbReference type="Pfam" id="PF02321">
    <property type="entry name" value="OEP"/>
    <property type="match status" value="2"/>
</dbReference>
<evidence type="ECO:0000313" key="11">
    <source>
        <dbReference type="Proteomes" id="UP001165444"/>
    </source>
</evidence>
<dbReference type="Gene3D" id="1.20.1600.10">
    <property type="entry name" value="Outer membrane efflux proteins (OEP)"/>
    <property type="match status" value="1"/>
</dbReference>
<keyword evidence="9" id="KW-0732">Signal</keyword>
<dbReference type="InterPro" id="IPR003423">
    <property type="entry name" value="OMP_efflux"/>
</dbReference>
<evidence type="ECO:0000256" key="9">
    <source>
        <dbReference type="SAM" id="SignalP"/>
    </source>
</evidence>
<comment type="caution">
    <text evidence="10">The sequence shown here is derived from an EMBL/GenBank/DDBJ whole genome shotgun (WGS) entry which is preliminary data.</text>
</comment>
<accession>A0ABT0BXW5</accession>
<evidence type="ECO:0000256" key="2">
    <source>
        <dbReference type="ARBA" id="ARBA00007613"/>
    </source>
</evidence>
<evidence type="ECO:0000256" key="4">
    <source>
        <dbReference type="ARBA" id="ARBA00022452"/>
    </source>
</evidence>
<keyword evidence="3" id="KW-0813">Transport</keyword>
<gene>
    <name evidence="10" type="ORF">MUN53_03015</name>
</gene>
<evidence type="ECO:0000256" key="7">
    <source>
        <dbReference type="ARBA" id="ARBA00023237"/>
    </source>
</evidence>
<evidence type="ECO:0000313" key="10">
    <source>
        <dbReference type="EMBL" id="MCJ2379584.1"/>
    </source>
</evidence>
<evidence type="ECO:0000256" key="1">
    <source>
        <dbReference type="ARBA" id="ARBA00004442"/>
    </source>
</evidence>
<dbReference type="EMBL" id="JAKZMM010000005">
    <property type="protein sequence ID" value="MCJ2379584.1"/>
    <property type="molecule type" value="Genomic_DNA"/>
</dbReference>
<name>A0ABT0BXW5_9BACT</name>
<keyword evidence="7" id="KW-0998">Cell outer membrane</keyword>
<evidence type="ECO:0000256" key="6">
    <source>
        <dbReference type="ARBA" id="ARBA00023136"/>
    </source>
</evidence>
<keyword evidence="6" id="KW-0472">Membrane</keyword>
<organism evidence="10 11">
    <name type="scientific">Parabacteroides faecalis</name>
    <dbReference type="NCBI Taxonomy" id="2924040"/>
    <lineage>
        <taxon>Bacteria</taxon>
        <taxon>Pseudomonadati</taxon>
        <taxon>Bacteroidota</taxon>
        <taxon>Bacteroidia</taxon>
        <taxon>Bacteroidales</taxon>
        <taxon>Tannerellaceae</taxon>
        <taxon>Parabacteroides</taxon>
    </lineage>
</organism>
<feature type="chain" id="PRO_5046820036" evidence="9">
    <location>
        <begin position="25"/>
        <end position="428"/>
    </location>
</feature>
<protein>
    <submittedName>
        <fullName evidence="10">TolC family protein</fullName>
    </submittedName>
</protein>
<evidence type="ECO:0000256" key="5">
    <source>
        <dbReference type="ARBA" id="ARBA00022692"/>
    </source>
</evidence>
<keyword evidence="8" id="KW-0175">Coiled coil</keyword>
<comment type="similarity">
    <text evidence="2">Belongs to the outer membrane factor (OMF) (TC 1.B.17) family.</text>
</comment>
<proteinExistence type="inferred from homology"/>
<evidence type="ECO:0000256" key="8">
    <source>
        <dbReference type="SAM" id="Coils"/>
    </source>
</evidence>
<comment type="subcellular location">
    <subcellularLocation>
        <location evidence="1">Cell outer membrane</location>
    </subcellularLocation>
</comment>
<evidence type="ECO:0000256" key="3">
    <source>
        <dbReference type="ARBA" id="ARBA00022448"/>
    </source>
</evidence>
<keyword evidence="5" id="KW-0812">Transmembrane</keyword>
<dbReference type="InterPro" id="IPR051906">
    <property type="entry name" value="TolC-like"/>
</dbReference>